<dbReference type="PANTHER" id="PTHR43384">
    <property type="entry name" value="SEPTUM SITE-DETERMINING PROTEIN MIND HOMOLOG, CHLOROPLASTIC-RELATED"/>
    <property type="match status" value="1"/>
</dbReference>
<evidence type="ECO:0000313" key="3">
    <source>
        <dbReference type="Proteomes" id="UP000012019"/>
    </source>
</evidence>
<organism evidence="2 3">
    <name type="scientific">Methylophaga lonarensis MPL</name>
    <dbReference type="NCBI Taxonomy" id="1286106"/>
    <lineage>
        <taxon>Bacteria</taxon>
        <taxon>Pseudomonadati</taxon>
        <taxon>Pseudomonadota</taxon>
        <taxon>Gammaproteobacteria</taxon>
        <taxon>Thiotrichales</taxon>
        <taxon>Piscirickettsiaceae</taxon>
        <taxon>Methylophaga</taxon>
    </lineage>
</organism>
<dbReference type="Gene3D" id="3.40.50.300">
    <property type="entry name" value="P-loop containing nucleotide triphosphate hydrolases"/>
    <property type="match status" value="1"/>
</dbReference>
<dbReference type="InterPro" id="IPR050625">
    <property type="entry name" value="ParA/MinD_ATPase"/>
</dbReference>
<dbReference type="STRING" id="1286106.MPL1_11418"/>
<sequence length="406" mass="44536">MNMNKQQKNAFVIVPEGETQARWLQDVLEQEGEVVKADANSIDRVRQLLDLTGSQVVFVGLSSQNLRQNIAFIEDLVTFKTMLLVIAVADHADNELLLGAMRAGAREFITSDTKSSEVLRLLHRLQLRAPVASHTTDKRGRITSLVSARPGADSPMLALHLALAAQAQSANEKTLLLDLGTPAADTLTYLGINAPYDFTDAVRSLRRLDEVLIDTAFAKHESGLKLLALPENHNGIGEVTSADVYVLLNVLQRYFSNIVINLGGVPYSDFLNLIVNNSDTTLVVLEQSVPSCKQNMQLIRKLTQGSTDTSSIKLVVDHYLPSLPPDADNLARGLNLELLMTLPSSGMARLKMMNSGESLFKCAPRDPYTLAVRKMAKRLYSKQVTGTSETANNSLIGRVKAWMRIG</sequence>
<dbReference type="InterPro" id="IPR031580">
    <property type="entry name" value="TadZ_N"/>
</dbReference>
<proteinExistence type="predicted"/>
<protein>
    <recommendedName>
        <fullName evidence="1">Pilus assembly protein TadZ N-terminal domain-containing protein</fullName>
    </recommendedName>
</protein>
<dbReference type="PANTHER" id="PTHR43384:SF13">
    <property type="entry name" value="SLR0110 PROTEIN"/>
    <property type="match status" value="1"/>
</dbReference>
<evidence type="ECO:0000259" key="1">
    <source>
        <dbReference type="Pfam" id="PF16968"/>
    </source>
</evidence>
<dbReference type="Gene3D" id="3.40.50.2300">
    <property type="match status" value="1"/>
</dbReference>
<dbReference type="GO" id="GO:0005524">
    <property type="term" value="F:ATP binding"/>
    <property type="evidence" value="ECO:0007669"/>
    <property type="project" value="TreeGrafter"/>
</dbReference>
<dbReference type="Proteomes" id="UP000012019">
    <property type="component" value="Unassembled WGS sequence"/>
</dbReference>
<dbReference type="InterPro" id="IPR011006">
    <property type="entry name" value="CheY-like_superfamily"/>
</dbReference>
<dbReference type="RefSeq" id="WP_009727238.1">
    <property type="nucleotide sequence ID" value="NZ_APHR01000065.1"/>
</dbReference>
<dbReference type="EMBL" id="APHR01000065">
    <property type="protein sequence ID" value="EMR12225.1"/>
    <property type="molecule type" value="Genomic_DNA"/>
</dbReference>
<dbReference type="GO" id="GO:0051782">
    <property type="term" value="P:negative regulation of cell division"/>
    <property type="evidence" value="ECO:0007669"/>
    <property type="project" value="TreeGrafter"/>
</dbReference>
<dbReference type="GO" id="GO:0016887">
    <property type="term" value="F:ATP hydrolysis activity"/>
    <property type="evidence" value="ECO:0007669"/>
    <property type="project" value="TreeGrafter"/>
</dbReference>
<feature type="domain" description="Pilus assembly protein TadZ N-terminal" evidence="1">
    <location>
        <begin position="10"/>
        <end position="132"/>
    </location>
</feature>
<gene>
    <name evidence="2" type="ORF">MPL1_11418</name>
</gene>
<dbReference type="PATRIC" id="fig|1286106.3.peg.2284"/>
<evidence type="ECO:0000313" key="2">
    <source>
        <dbReference type="EMBL" id="EMR12225.1"/>
    </source>
</evidence>
<name>M7PE92_9GAMM</name>
<dbReference type="InterPro" id="IPR027417">
    <property type="entry name" value="P-loop_NTPase"/>
</dbReference>
<reference evidence="2 3" key="1">
    <citation type="journal article" date="2013" name="Genome Announc.">
        <title>Draft Genome Sequence of Methylophaga lonarensis MPLT, a Haloalkaliphilic (Non-Methane-Utilizing) Methylotroph.</title>
        <authorList>
            <person name="Shetty S.A."/>
            <person name="Marathe N.P."/>
            <person name="Munot H."/>
            <person name="Antony C.P."/>
            <person name="Dhotre D.P."/>
            <person name="Murrell J.C."/>
            <person name="Shouche Y.S."/>
        </authorList>
    </citation>
    <scope>NUCLEOTIDE SEQUENCE [LARGE SCALE GENOMIC DNA]</scope>
    <source>
        <strain evidence="2 3">MPL</strain>
    </source>
</reference>
<accession>M7PE92</accession>
<comment type="caution">
    <text evidence="2">The sequence shown here is derived from an EMBL/GenBank/DDBJ whole genome shotgun (WGS) entry which is preliminary data.</text>
</comment>
<dbReference type="Pfam" id="PF16968">
    <property type="entry name" value="TadZ_N"/>
    <property type="match status" value="1"/>
</dbReference>
<dbReference type="eggNOG" id="COG4963">
    <property type="taxonomic scope" value="Bacteria"/>
</dbReference>
<dbReference type="GO" id="GO:0005829">
    <property type="term" value="C:cytosol"/>
    <property type="evidence" value="ECO:0007669"/>
    <property type="project" value="TreeGrafter"/>
</dbReference>
<dbReference type="SUPFAM" id="SSF52540">
    <property type="entry name" value="P-loop containing nucleoside triphosphate hydrolases"/>
    <property type="match status" value="1"/>
</dbReference>
<dbReference type="GO" id="GO:0009898">
    <property type="term" value="C:cytoplasmic side of plasma membrane"/>
    <property type="evidence" value="ECO:0007669"/>
    <property type="project" value="TreeGrafter"/>
</dbReference>
<dbReference type="AlphaFoldDB" id="M7PE92"/>
<keyword evidence="3" id="KW-1185">Reference proteome</keyword>
<dbReference type="SUPFAM" id="SSF52172">
    <property type="entry name" value="CheY-like"/>
    <property type="match status" value="1"/>
</dbReference>